<keyword evidence="1" id="KW-0521">NADP</keyword>
<accession>A0ABU7WLN3</accession>
<dbReference type="InterPro" id="IPR036291">
    <property type="entry name" value="NAD(P)-bd_dom_sf"/>
</dbReference>
<dbReference type="Pfam" id="PF00107">
    <property type="entry name" value="ADH_zinc_N"/>
    <property type="match status" value="1"/>
</dbReference>
<dbReference type="Proteomes" id="UP001348265">
    <property type="component" value="Unassembled WGS sequence"/>
</dbReference>
<gene>
    <name evidence="4" type="ORF">RB636_04365</name>
</gene>
<evidence type="ECO:0000313" key="5">
    <source>
        <dbReference type="Proteomes" id="UP001348265"/>
    </source>
</evidence>
<reference evidence="4 5" key="1">
    <citation type="submission" date="2023-08" db="EMBL/GenBank/DDBJ databases">
        <authorList>
            <person name="Sharma P."/>
            <person name="Verma V."/>
            <person name="Mohan M.K."/>
            <person name="Dubey A.K."/>
        </authorList>
    </citation>
    <scope>NUCLEOTIDE SEQUENCE [LARGE SCALE GENOMIC DNA]</scope>
    <source>
        <strain evidence="4 5">ADP4</strain>
    </source>
</reference>
<protein>
    <submittedName>
        <fullName evidence="4">Zinc-binding dehydrogenase</fullName>
    </submittedName>
</protein>
<evidence type="ECO:0000256" key="1">
    <source>
        <dbReference type="ARBA" id="ARBA00022857"/>
    </source>
</evidence>
<proteinExistence type="predicted"/>
<dbReference type="PANTHER" id="PTHR48106">
    <property type="entry name" value="QUINONE OXIDOREDUCTASE PIG3-RELATED"/>
    <property type="match status" value="1"/>
</dbReference>
<dbReference type="Gene3D" id="3.90.180.10">
    <property type="entry name" value="Medium-chain alcohol dehydrogenases, catalytic domain"/>
    <property type="match status" value="1"/>
</dbReference>
<dbReference type="RefSeq" id="WP_331785432.1">
    <property type="nucleotide sequence ID" value="NZ_JAVFKM010000002.1"/>
</dbReference>
<keyword evidence="5" id="KW-1185">Reference proteome</keyword>
<evidence type="ECO:0000256" key="2">
    <source>
        <dbReference type="ARBA" id="ARBA00023002"/>
    </source>
</evidence>
<organism evidence="4 5">
    <name type="scientific">Streptomyces chrestomyceticus</name>
    <dbReference type="NCBI Taxonomy" id="68185"/>
    <lineage>
        <taxon>Bacteria</taxon>
        <taxon>Bacillati</taxon>
        <taxon>Actinomycetota</taxon>
        <taxon>Actinomycetes</taxon>
        <taxon>Kitasatosporales</taxon>
        <taxon>Streptomycetaceae</taxon>
        <taxon>Streptomyces</taxon>
    </lineage>
</organism>
<comment type="caution">
    <text evidence="4">The sequence shown here is derived from an EMBL/GenBank/DDBJ whole genome shotgun (WGS) entry which is preliminary data.</text>
</comment>
<dbReference type="EMBL" id="JAVFKM010000002">
    <property type="protein sequence ID" value="MEF3112435.1"/>
    <property type="molecule type" value="Genomic_DNA"/>
</dbReference>
<dbReference type="SUPFAM" id="SSF50129">
    <property type="entry name" value="GroES-like"/>
    <property type="match status" value="1"/>
</dbReference>
<dbReference type="SUPFAM" id="SSF51735">
    <property type="entry name" value="NAD(P)-binding Rossmann-fold domains"/>
    <property type="match status" value="1"/>
</dbReference>
<sequence length="316" mass="32889">MRAVVINRFGGPEVLEMAEVPAPRPAPGQQRIDVALAGVNYADTAVRRDAYPVPIQLPFTPGNEVMGALPDGRRVVALSRGGGYASQTVVNSQTIFDVPDSVSDADAVALTLQGATAFHLLYDNLQIQPGERVLIPAAAGGVGTLSVQLAANRGARVIAMASTPEKRALAMALGAHAVVDSSSVEALSERVEEAAGGPIHAALEMTGGPVFQATLDALAVHGRMVVYGAAAGEYGTVPVSHLLATSQSISGFWLPTLYSNPSYMRAILGSLFLACEAGDIKPVHHSTAYRLEDARQAHEDLAARRTIGKVALIAGP</sequence>
<dbReference type="InterPro" id="IPR020843">
    <property type="entry name" value="ER"/>
</dbReference>
<name>A0ABU7WLN3_9ACTN</name>
<evidence type="ECO:0000259" key="3">
    <source>
        <dbReference type="SMART" id="SM00829"/>
    </source>
</evidence>
<keyword evidence="2" id="KW-0560">Oxidoreductase</keyword>
<feature type="domain" description="Enoyl reductase (ER)" evidence="3">
    <location>
        <begin position="10"/>
        <end position="312"/>
    </location>
</feature>
<evidence type="ECO:0000313" key="4">
    <source>
        <dbReference type="EMBL" id="MEF3112435.1"/>
    </source>
</evidence>
<dbReference type="SMART" id="SM00829">
    <property type="entry name" value="PKS_ER"/>
    <property type="match status" value="1"/>
</dbReference>
<dbReference type="InterPro" id="IPR013149">
    <property type="entry name" value="ADH-like_C"/>
</dbReference>
<dbReference type="Gene3D" id="3.40.50.720">
    <property type="entry name" value="NAD(P)-binding Rossmann-like Domain"/>
    <property type="match status" value="1"/>
</dbReference>
<dbReference type="InterPro" id="IPR011032">
    <property type="entry name" value="GroES-like_sf"/>
</dbReference>